<sequence length="221" mass="23071">MRLVLASLITAATFGVAVAQDAATPPPAETAPAPAAVPADPAAQPVAPAPEAATAAPAEPAPVTYPAPTDPTSIAIINVLNNVCVQGVLDGGDQAALAKAAGFKKKRDQWILAQAKPYQIVVEPAGSNKNVCTLTITHPTGLAQTLVTDLHGWASTRDPILQLYRNDQMVGSDYKRTTVSWEHVGEGTASTGMVFVQLKKPDDTSVLKNADQSNLLYSVRK</sequence>
<name>A0AB39KNT1_9CAUL</name>
<evidence type="ECO:0000256" key="1">
    <source>
        <dbReference type="SAM" id="MobiDB-lite"/>
    </source>
</evidence>
<gene>
    <name evidence="3" type="ORF">ABOZ73_10875</name>
</gene>
<dbReference type="EMBL" id="CP158375">
    <property type="protein sequence ID" value="XDO95319.1"/>
    <property type="molecule type" value="Genomic_DNA"/>
</dbReference>
<accession>A0AB39KNT1</accession>
<proteinExistence type="predicted"/>
<organism evidence="3">
    <name type="scientific">Caulobacter sp. 73W</name>
    <dbReference type="NCBI Taxonomy" id="3161137"/>
    <lineage>
        <taxon>Bacteria</taxon>
        <taxon>Pseudomonadati</taxon>
        <taxon>Pseudomonadota</taxon>
        <taxon>Alphaproteobacteria</taxon>
        <taxon>Caulobacterales</taxon>
        <taxon>Caulobacteraceae</taxon>
        <taxon>Caulobacter</taxon>
    </lineage>
</organism>
<keyword evidence="2" id="KW-0732">Signal</keyword>
<feature type="chain" id="PRO_5044297219" evidence="2">
    <location>
        <begin position="20"/>
        <end position="221"/>
    </location>
</feature>
<dbReference type="AlphaFoldDB" id="A0AB39KNT1"/>
<dbReference type="RefSeq" id="WP_369058169.1">
    <property type="nucleotide sequence ID" value="NZ_CP158375.1"/>
</dbReference>
<protein>
    <submittedName>
        <fullName evidence="3">Uncharacterized protein</fullName>
    </submittedName>
</protein>
<feature type="region of interest" description="Disordered" evidence="1">
    <location>
        <begin position="23"/>
        <end position="65"/>
    </location>
</feature>
<feature type="signal peptide" evidence="2">
    <location>
        <begin position="1"/>
        <end position="19"/>
    </location>
</feature>
<evidence type="ECO:0000256" key="2">
    <source>
        <dbReference type="SAM" id="SignalP"/>
    </source>
</evidence>
<evidence type="ECO:0000313" key="3">
    <source>
        <dbReference type="EMBL" id="XDO95319.1"/>
    </source>
</evidence>
<feature type="compositionally biased region" description="Low complexity" evidence="1">
    <location>
        <begin position="30"/>
        <end position="58"/>
    </location>
</feature>
<reference evidence="3" key="1">
    <citation type="submission" date="2024-06" db="EMBL/GenBank/DDBJ databases">
        <title>Caulobacter inopinatus, sp. nov.</title>
        <authorList>
            <person name="Donachie S.P."/>
        </authorList>
    </citation>
    <scope>NUCLEOTIDE SEQUENCE</scope>
    <source>
        <strain evidence="3">73W</strain>
    </source>
</reference>